<dbReference type="PANTHER" id="PTHR43190:SF3">
    <property type="entry name" value="N-ACETYL-D-GLUCOSAMINE KINASE"/>
    <property type="match status" value="1"/>
</dbReference>
<evidence type="ECO:0000313" key="2">
    <source>
        <dbReference type="EMBL" id="GLK75432.1"/>
    </source>
</evidence>
<dbReference type="EMBL" id="BSFK01000005">
    <property type="protein sequence ID" value="GLK75432.1"/>
    <property type="molecule type" value="Genomic_DNA"/>
</dbReference>
<dbReference type="AlphaFoldDB" id="A0A9W6N2V8"/>
<dbReference type="PANTHER" id="PTHR43190">
    <property type="entry name" value="N-ACETYL-D-GLUCOSAMINE KINASE"/>
    <property type="match status" value="1"/>
</dbReference>
<dbReference type="Gene3D" id="3.30.420.40">
    <property type="match status" value="2"/>
</dbReference>
<keyword evidence="2" id="KW-0418">Kinase</keyword>
<protein>
    <submittedName>
        <fullName evidence="2">N-acetylglucosamine kinase</fullName>
    </submittedName>
</protein>
<sequence length="292" mass="28615">MSPEPSALFLGVDGGGTRCRARLADAQGRPLGEGVSGPANARRGAGAAISACVEAARAALANAGLDQDAFGRVHAGLGLAGVCQSAGREAALAEPHPFASRALTTDFAIACLGAHGGGDGGVVIVGTGSVAYARTGDHEIRIGGWGFEASDDGGGAPLGREALRHALRAADGLEPFGPLARDTLEAVGGDPEAAVAWVGAAGPAEFGTLAPKVVAHADADPAAAALLDEAAARVSALALRLAGWGAERVALAGGLAGVYAPRLSRDAQAVLATPLGDPLDGAVALALRSARP</sequence>
<reference evidence="2" key="1">
    <citation type="journal article" date="2014" name="Int. J. Syst. Evol. Microbiol.">
        <title>Complete genome sequence of Corynebacterium casei LMG S-19264T (=DSM 44701T), isolated from a smear-ripened cheese.</title>
        <authorList>
            <consortium name="US DOE Joint Genome Institute (JGI-PGF)"/>
            <person name="Walter F."/>
            <person name="Albersmeier A."/>
            <person name="Kalinowski J."/>
            <person name="Ruckert C."/>
        </authorList>
    </citation>
    <scope>NUCLEOTIDE SEQUENCE</scope>
    <source>
        <strain evidence="2">VKM B-2555</strain>
    </source>
</reference>
<dbReference type="Proteomes" id="UP001143364">
    <property type="component" value="Unassembled WGS sequence"/>
</dbReference>
<dbReference type="InterPro" id="IPR052519">
    <property type="entry name" value="Euk-type_GlcNAc_Kinase"/>
</dbReference>
<dbReference type="InterPro" id="IPR043129">
    <property type="entry name" value="ATPase_NBD"/>
</dbReference>
<dbReference type="GO" id="GO:0016301">
    <property type="term" value="F:kinase activity"/>
    <property type="evidence" value="ECO:0007669"/>
    <property type="project" value="UniProtKB-KW"/>
</dbReference>
<reference evidence="2" key="2">
    <citation type="submission" date="2023-01" db="EMBL/GenBank/DDBJ databases">
        <authorList>
            <person name="Sun Q."/>
            <person name="Evtushenko L."/>
        </authorList>
    </citation>
    <scope>NUCLEOTIDE SEQUENCE</scope>
    <source>
        <strain evidence="2">VKM B-2555</strain>
    </source>
</reference>
<gene>
    <name evidence="2" type="ORF">GCM10008171_06860</name>
</gene>
<dbReference type="Pfam" id="PF01869">
    <property type="entry name" value="BcrAD_BadFG"/>
    <property type="match status" value="1"/>
</dbReference>
<evidence type="ECO:0000259" key="1">
    <source>
        <dbReference type="Pfam" id="PF01869"/>
    </source>
</evidence>
<keyword evidence="3" id="KW-1185">Reference proteome</keyword>
<dbReference type="CDD" id="cd24082">
    <property type="entry name" value="ASKHA_NBD_GspK-like"/>
    <property type="match status" value="1"/>
</dbReference>
<dbReference type="InterPro" id="IPR002731">
    <property type="entry name" value="ATPase_BadF"/>
</dbReference>
<name>A0A9W6N2V8_9HYPH</name>
<proteinExistence type="predicted"/>
<comment type="caution">
    <text evidence="2">The sequence shown here is derived from an EMBL/GenBank/DDBJ whole genome shotgun (WGS) entry which is preliminary data.</text>
</comment>
<evidence type="ECO:0000313" key="3">
    <source>
        <dbReference type="Proteomes" id="UP001143364"/>
    </source>
</evidence>
<dbReference type="RefSeq" id="WP_271203383.1">
    <property type="nucleotide sequence ID" value="NZ_BSFK01000005.1"/>
</dbReference>
<feature type="domain" description="ATPase BadF/BadG/BcrA/BcrD type" evidence="1">
    <location>
        <begin position="10"/>
        <end position="257"/>
    </location>
</feature>
<organism evidence="2 3">
    <name type="scientific">Methylopila jiangsuensis</name>
    <dbReference type="NCBI Taxonomy" id="586230"/>
    <lineage>
        <taxon>Bacteria</taxon>
        <taxon>Pseudomonadati</taxon>
        <taxon>Pseudomonadota</taxon>
        <taxon>Alphaproteobacteria</taxon>
        <taxon>Hyphomicrobiales</taxon>
        <taxon>Methylopilaceae</taxon>
        <taxon>Methylopila</taxon>
    </lineage>
</organism>
<keyword evidence="2" id="KW-0808">Transferase</keyword>
<dbReference type="SUPFAM" id="SSF53067">
    <property type="entry name" value="Actin-like ATPase domain"/>
    <property type="match status" value="2"/>
</dbReference>
<accession>A0A9W6N2V8</accession>